<evidence type="ECO:0000256" key="1">
    <source>
        <dbReference type="ARBA" id="ARBA00022729"/>
    </source>
</evidence>
<feature type="domain" description="Spaetzle" evidence="5">
    <location>
        <begin position="185"/>
        <end position="279"/>
    </location>
</feature>
<evidence type="ECO:0000256" key="4">
    <source>
        <dbReference type="SAM" id="MobiDB-lite"/>
    </source>
</evidence>
<dbReference type="Pfam" id="PF16077">
    <property type="entry name" value="Spaetzle"/>
    <property type="match status" value="1"/>
</dbReference>
<feature type="compositionally biased region" description="Basic and acidic residues" evidence="4">
    <location>
        <begin position="72"/>
        <end position="84"/>
    </location>
</feature>
<evidence type="ECO:0000256" key="3">
    <source>
        <dbReference type="ARBA" id="ARBA00023180"/>
    </source>
</evidence>
<evidence type="ECO:0000259" key="5">
    <source>
        <dbReference type="Pfam" id="PF16077"/>
    </source>
</evidence>
<dbReference type="Gene3D" id="2.10.90.10">
    <property type="entry name" value="Cystine-knot cytokines"/>
    <property type="match status" value="1"/>
</dbReference>
<keyword evidence="3" id="KW-0325">Glycoprotein</keyword>
<gene>
    <name evidence="6" type="ORF">XYLVIOL_LOCUS5892</name>
</gene>
<keyword evidence="1" id="KW-0732">Signal</keyword>
<evidence type="ECO:0000256" key="2">
    <source>
        <dbReference type="ARBA" id="ARBA00023157"/>
    </source>
</evidence>
<feature type="region of interest" description="Disordered" evidence="4">
    <location>
        <begin position="66"/>
        <end position="129"/>
    </location>
</feature>
<dbReference type="InterPro" id="IPR032104">
    <property type="entry name" value="Spaetzle"/>
</dbReference>
<dbReference type="InterPro" id="IPR052444">
    <property type="entry name" value="Spz/Toll_ligand-like"/>
</dbReference>
<evidence type="ECO:0000313" key="7">
    <source>
        <dbReference type="Proteomes" id="UP001642520"/>
    </source>
</evidence>
<dbReference type="PANTHER" id="PTHR23199">
    <property type="entry name" value="NEUROTROPHIN 1-RELATED"/>
    <property type="match status" value="1"/>
</dbReference>
<comment type="caution">
    <text evidence="6">The sequence shown here is derived from an EMBL/GenBank/DDBJ whole genome shotgun (WGS) entry which is preliminary data.</text>
</comment>
<protein>
    <recommendedName>
        <fullName evidence="5">Spaetzle domain-containing protein</fullName>
    </recommendedName>
</protein>
<keyword evidence="2" id="KW-1015">Disulfide bond</keyword>
<dbReference type="PANTHER" id="PTHR23199:SF12">
    <property type="entry name" value="NEUROTROPHIN 1-RELATED"/>
    <property type="match status" value="1"/>
</dbReference>
<accession>A0ABP1NSA2</accession>
<dbReference type="SUPFAM" id="SSF57501">
    <property type="entry name" value="Cystine-knot cytokines"/>
    <property type="match status" value="1"/>
</dbReference>
<dbReference type="EMBL" id="CAXAJV020001293">
    <property type="protein sequence ID" value="CAL7943116.1"/>
    <property type="molecule type" value="Genomic_DNA"/>
</dbReference>
<dbReference type="Proteomes" id="UP001642520">
    <property type="component" value="Unassembled WGS sequence"/>
</dbReference>
<reference evidence="6 7" key="1">
    <citation type="submission" date="2024-08" db="EMBL/GenBank/DDBJ databases">
        <authorList>
            <person name="Will J Nash"/>
            <person name="Angela Man"/>
            <person name="Seanna McTaggart"/>
            <person name="Kendall Baker"/>
            <person name="Tom Barker"/>
            <person name="Leah Catchpole"/>
            <person name="Alex Durrant"/>
            <person name="Karim Gharbi"/>
            <person name="Naomi Irish"/>
            <person name="Gemy Kaithakottil"/>
            <person name="Debby Ku"/>
            <person name="Aaliyah Providence"/>
            <person name="Felix Shaw"/>
            <person name="David Swarbreck"/>
            <person name="Chris Watkins"/>
            <person name="Ann M. McCartney"/>
            <person name="Giulio Formenti"/>
            <person name="Alice Mouton"/>
            <person name="Noel Vella"/>
            <person name="Bjorn M von Reumont"/>
            <person name="Adriana Vella"/>
            <person name="Wilfried Haerty"/>
        </authorList>
    </citation>
    <scope>NUCLEOTIDE SEQUENCE [LARGE SCALE GENOMIC DNA]</scope>
</reference>
<dbReference type="InterPro" id="IPR029034">
    <property type="entry name" value="Cystine-knot_cytokine"/>
</dbReference>
<sequence length="310" mass="35112">MIFKHKNTKRGYGGRVLILVQLCFLTALIVRNVYAYPHQTDQSEGNTVQISDVSSSSDRELAQNDLEGFMETDERYDSRKRLQRDTSNCEDTDVSNTSNKIPSKSEQKGGLLQRQRRQSDKIVFPTRNTGRPPNCEGSTYCVNVDFYPEDAVKRILQRNESLRYLANVDVITDIGQRIDVADDTPLCLSTEEVVYPRKAMNKEKEWLTVINQDEFKQGVRVEKCSQESKSCRLISDFAQGYKTSCKQKFVYKQLTALKTDDHTVVQDNFAFPASCCCHVSFNGSPLTRIGLGTANSEKGQITSGKTIRTQ</sequence>
<evidence type="ECO:0000313" key="6">
    <source>
        <dbReference type="EMBL" id="CAL7943116.1"/>
    </source>
</evidence>
<proteinExistence type="predicted"/>
<name>A0ABP1NSA2_XYLVO</name>
<keyword evidence="7" id="KW-1185">Reference proteome</keyword>
<organism evidence="6 7">
    <name type="scientific">Xylocopa violacea</name>
    <name type="common">Violet carpenter bee</name>
    <name type="synonym">Apis violacea</name>
    <dbReference type="NCBI Taxonomy" id="135666"/>
    <lineage>
        <taxon>Eukaryota</taxon>
        <taxon>Metazoa</taxon>
        <taxon>Ecdysozoa</taxon>
        <taxon>Arthropoda</taxon>
        <taxon>Hexapoda</taxon>
        <taxon>Insecta</taxon>
        <taxon>Pterygota</taxon>
        <taxon>Neoptera</taxon>
        <taxon>Endopterygota</taxon>
        <taxon>Hymenoptera</taxon>
        <taxon>Apocrita</taxon>
        <taxon>Aculeata</taxon>
        <taxon>Apoidea</taxon>
        <taxon>Anthophila</taxon>
        <taxon>Apidae</taxon>
        <taxon>Xylocopa</taxon>
        <taxon>Xylocopa</taxon>
    </lineage>
</organism>
<feature type="compositionally biased region" description="Polar residues" evidence="4">
    <location>
        <begin position="94"/>
        <end position="104"/>
    </location>
</feature>